<reference evidence="1" key="1">
    <citation type="journal article" date="2014" name="Front. Microbiol.">
        <title>High frequency of phylogenetically diverse reductive dehalogenase-homologous genes in deep subseafloor sedimentary metagenomes.</title>
        <authorList>
            <person name="Kawai M."/>
            <person name="Futagami T."/>
            <person name="Toyoda A."/>
            <person name="Takaki Y."/>
            <person name="Nishi S."/>
            <person name="Hori S."/>
            <person name="Arai W."/>
            <person name="Tsubouchi T."/>
            <person name="Morono Y."/>
            <person name="Uchiyama I."/>
            <person name="Ito T."/>
            <person name="Fujiyama A."/>
            <person name="Inagaki F."/>
            <person name="Takami H."/>
        </authorList>
    </citation>
    <scope>NUCLEOTIDE SEQUENCE</scope>
    <source>
        <strain evidence="1">Expedition CK06-06</strain>
    </source>
</reference>
<proteinExistence type="predicted"/>
<dbReference type="AlphaFoldDB" id="X1FH54"/>
<gene>
    <name evidence="1" type="ORF">S01H4_65766</name>
</gene>
<sequence>VDRVNYFIQAESAVKDTRIKIVTELIAMAMKMKSNNYPLINGRIYHACLSKDKKSIDFYTSIDGFENNEGMNILTCNLSDGPGDVVLSNNYKSSEN</sequence>
<evidence type="ECO:0000313" key="1">
    <source>
        <dbReference type="EMBL" id="GAH28729.1"/>
    </source>
</evidence>
<accession>X1FH54</accession>
<name>X1FH54_9ZZZZ</name>
<protein>
    <submittedName>
        <fullName evidence="1">Uncharacterized protein</fullName>
    </submittedName>
</protein>
<feature type="non-terminal residue" evidence="1">
    <location>
        <position position="1"/>
    </location>
</feature>
<comment type="caution">
    <text evidence="1">The sequence shown here is derived from an EMBL/GenBank/DDBJ whole genome shotgun (WGS) entry which is preliminary data.</text>
</comment>
<dbReference type="EMBL" id="BART01040381">
    <property type="protein sequence ID" value="GAH28729.1"/>
    <property type="molecule type" value="Genomic_DNA"/>
</dbReference>
<organism evidence="1">
    <name type="scientific">marine sediment metagenome</name>
    <dbReference type="NCBI Taxonomy" id="412755"/>
    <lineage>
        <taxon>unclassified sequences</taxon>
        <taxon>metagenomes</taxon>
        <taxon>ecological metagenomes</taxon>
    </lineage>
</organism>
<feature type="non-terminal residue" evidence="1">
    <location>
        <position position="96"/>
    </location>
</feature>